<gene>
    <name evidence="2" type="ORF">CEXT_11271</name>
</gene>
<feature type="region of interest" description="Disordered" evidence="1">
    <location>
        <begin position="130"/>
        <end position="188"/>
    </location>
</feature>
<proteinExistence type="predicted"/>
<dbReference type="EMBL" id="BPLR01020135">
    <property type="protein sequence ID" value="GIX75114.1"/>
    <property type="molecule type" value="Genomic_DNA"/>
</dbReference>
<accession>A0AAV4MRV4</accession>
<organism evidence="2 3">
    <name type="scientific">Caerostris extrusa</name>
    <name type="common">Bark spider</name>
    <name type="synonym">Caerostris bankana</name>
    <dbReference type="NCBI Taxonomy" id="172846"/>
    <lineage>
        <taxon>Eukaryota</taxon>
        <taxon>Metazoa</taxon>
        <taxon>Ecdysozoa</taxon>
        <taxon>Arthropoda</taxon>
        <taxon>Chelicerata</taxon>
        <taxon>Arachnida</taxon>
        <taxon>Araneae</taxon>
        <taxon>Araneomorphae</taxon>
        <taxon>Entelegynae</taxon>
        <taxon>Araneoidea</taxon>
        <taxon>Araneidae</taxon>
        <taxon>Caerostris</taxon>
    </lineage>
</organism>
<feature type="compositionally biased region" description="Basic residues" evidence="1">
    <location>
        <begin position="132"/>
        <end position="142"/>
    </location>
</feature>
<evidence type="ECO:0000256" key="1">
    <source>
        <dbReference type="SAM" id="MobiDB-lite"/>
    </source>
</evidence>
<dbReference type="Proteomes" id="UP001054945">
    <property type="component" value="Unassembled WGS sequence"/>
</dbReference>
<dbReference type="AlphaFoldDB" id="A0AAV4MRV4"/>
<keyword evidence="3" id="KW-1185">Reference proteome</keyword>
<evidence type="ECO:0000313" key="3">
    <source>
        <dbReference type="Proteomes" id="UP001054945"/>
    </source>
</evidence>
<protein>
    <submittedName>
        <fullName evidence="2">Uncharacterized protein</fullName>
    </submittedName>
</protein>
<name>A0AAV4MRV4_CAEEX</name>
<comment type="caution">
    <text evidence="2">The sequence shown here is derived from an EMBL/GenBank/DDBJ whole genome shotgun (WGS) entry which is preliminary data.</text>
</comment>
<reference evidence="2 3" key="1">
    <citation type="submission" date="2021-06" db="EMBL/GenBank/DDBJ databases">
        <title>Caerostris extrusa draft genome.</title>
        <authorList>
            <person name="Kono N."/>
            <person name="Arakawa K."/>
        </authorList>
    </citation>
    <scope>NUCLEOTIDE SEQUENCE [LARGE SCALE GENOMIC DNA]</scope>
</reference>
<evidence type="ECO:0000313" key="2">
    <source>
        <dbReference type="EMBL" id="GIX75114.1"/>
    </source>
</evidence>
<sequence>MYPNKFIQCDTVYLPDTFATAIVVKENIIKMPEQPERGVGGRGGIPHLRVLVDLSVHSRAFDLEGPVDKWIIDELGPLSGLPADDVKLIGWCLMYRDLVIFPVQVSIIDYLKNAIKHEPSHTNYISLSSFHRNTHQRKRNKKNSSSTPSLQKKPPTVLSSDKSLAAKGTLRKTHEKVQREPMTQKTLTPIPKRVIINECLPTLLAPPYHF</sequence>